<dbReference type="EMBL" id="JH668280">
    <property type="protein sequence ID" value="KAG6440463.1"/>
    <property type="molecule type" value="Genomic_DNA"/>
</dbReference>
<proteinExistence type="inferred from homology"/>
<evidence type="ECO:0000256" key="8">
    <source>
        <dbReference type="SAM" id="MobiDB-lite"/>
    </source>
</evidence>
<dbReference type="InterPro" id="IPR040140">
    <property type="entry name" value="Nkd-like"/>
</dbReference>
<keyword evidence="2 7" id="KW-1003">Cell membrane</keyword>
<evidence type="ECO:0000313" key="10">
    <source>
        <dbReference type="EMBL" id="KAG6440463.1"/>
    </source>
</evidence>
<feature type="compositionally biased region" description="Pro residues" evidence="8">
    <location>
        <begin position="411"/>
        <end position="433"/>
    </location>
</feature>
<keyword evidence="4 7" id="KW-0879">Wnt signaling pathway</keyword>
<gene>
    <name evidence="10" type="ORF">O3G_MSEX001303</name>
</gene>
<dbReference type="PANTHER" id="PTHR22611:SF9">
    <property type="entry name" value="PROTEIN NAKED CUTICLE"/>
    <property type="match status" value="1"/>
</dbReference>
<dbReference type="Proteomes" id="UP000791440">
    <property type="component" value="Unassembled WGS sequence"/>
</dbReference>
<dbReference type="GO" id="GO:0090090">
    <property type="term" value="P:negative regulation of canonical Wnt signaling pathway"/>
    <property type="evidence" value="ECO:0007669"/>
    <property type="project" value="UniProtKB-ARBA"/>
</dbReference>
<evidence type="ECO:0000256" key="2">
    <source>
        <dbReference type="ARBA" id="ARBA00022475"/>
    </source>
</evidence>
<reference evidence="10" key="1">
    <citation type="journal article" date="2016" name="Insect Biochem. Mol. Biol.">
        <title>Multifaceted biological insights from a draft genome sequence of the tobacco hornworm moth, Manduca sexta.</title>
        <authorList>
            <person name="Kanost M.R."/>
            <person name="Arrese E.L."/>
            <person name="Cao X."/>
            <person name="Chen Y.R."/>
            <person name="Chellapilla S."/>
            <person name="Goldsmith M.R."/>
            <person name="Grosse-Wilde E."/>
            <person name="Heckel D.G."/>
            <person name="Herndon N."/>
            <person name="Jiang H."/>
            <person name="Papanicolaou A."/>
            <person name="Qu J."/>
            <person name="Soulages J.L."/>
            <person name="Vogel H."/>
            <person name="Walters J."/>
            <person name="Waterhouse R.M."/>
            <person name="Ahn S.J."/>
            <person name="Almeida F.C."/>
            <person name="An C."/>
            <person name="Aqrawi P."/>
            <person name="Bretschneider A."/>
            <person name="Bryant W.B."/>
            <person name="Bucks S."/>
            <person name="Chao H."/>
            <person name="Chevignon G."/>
            <person name="Christen J.M."/>
            <person name="Clarke D.F."/>
            <person name="Dittmer N.T."/>
            <person name="Ferguson L.C.F."/>
            <person name="Garavelou S."/>
            <person name="Gordon K.H.J."/>
            <person name="Gunaratna R.T."/>
            <person name="Han Y."/>
            <person name="Hauser F."/>
            <person name="He Y."/>
            <person name="Heidel-Fischer H."/>
            <person name="Hirsh A."/>
            <person name="Hu Y."/>
            <person name="Jiang H."/>
            <person name="Kalra D."/>
            <person name="Klinner C."/>
            <person name="Konig C."/>
            <person name="Kovar C."/>
            <person name="Kroll A.R."/>
            <person name="Kuwar S.S."/>
            <person name="Lee S.L."/>
            <person name="Lehman R."/>
            <person name="Li K."/>
            <person name="Li Z."/>
            <person name="Liang H."/>
            <person name="Lovelace S."/>
            <person name="Lu Z."/>
            <person name="Mansfield J.H."/>
            <person name="McCulloch K.J."/>
            <person name="Mathew T."/>
            <person name="Morton B."/>
            <person name="Muzny D.M."/>
            <person name="Neunemann D."/>
            <person name="Ongeri F."/>
            <person name="Pauchet Y."/>
            <person name="Pu L.L."/>
            <person name="Pyrousis I."/>
            <person name="Rao X.J."/>
            <person name="Redding A."/>
            <person name="Roesel C."/>
            <person name="Sanchez-Gracia A."/>
            <person name="Schaack S."/>
            <person name="Shukla A."/>
            <person name="Tetreau G."/>
            <person name="Wang Y."/>
            <person name="Xiong G.H."/>
            <person name="Traut W."/>
            <person name="Walsh T.K."/>
            <person name="Worley K.C."/>
            <person name="Wu D."/>
            <person name="Wu W."/>
            <person name="Wu Y.Q."/>
            <person name="Zhang X."/>
            <person name="Zou Z."/>
            <person name="Zucker H."/>
            <person name="Briscoe A.D."/>
            <person name="Burmester T."/>
            <person name="Clem R.J."/>
            <person name="Feyereisen R."/>
            <person name="Grimmelikhuijzen C.J.P."/>
            <person name="Hamodrakas S.J."/>
            <person name="Hansson B.S."/>
            <person name="Huguet E."/>
            <person name="Jermiin L.S."/>
            <person name="Lan Q."/>
            <person name="Lehman H.K."/>
            <person name="Lorenzen M."/>
            <person name="Merzendorfer H."/>
            <person name="Michalopoulos I."/>
            <person name="Morton D.B."/>
            <person name="Muthukrishnan S."/>
            <person name="Oakeshott J.G."/>
            <person name="Palmer W."/>
            <person name="Park Y."/>
            <person name="Passarelli A.L."/>
            <person name="Rozas J."/>
            <person name="Schwartz L.M."/>
            <person name="Smith W."/>
            <person name="Southgate A."/>
            <person name="Vilcinskas A."/>
            <person name="Vogt R."/>
            <person name="Wang P."/>
            <person name="Werren J."/>
            <person name="Yu X.Q."/>
            <person name="Zhou J.J."/>
            <person name="Brown S.J."/>
            <person name="Scherer S.E."/>
            <person name="Richards S."/>
            <person name="Blissard G.W."/>
        </authorList>
    </citation>
    <scope>NUCLEOTIDE SEQUENCE</scope>
</reference>
<evidence type="ECO:0000313" key="11">
    <source>
        <dbReference type="Proteomes" id="UP000791440"/>
    </source>
</evidence>
<dbReference type="PROSITE" id="PS50222">
    <property type="entry name" value="EF_HAND_2"/>
    <property type="match status" value="1"/>
</dbReference>
<evidence type="ECO:0000256" key="1">
    <source>
        <dbReference type="ARBA" id="ARBA00007081"/>
    </source>
</evidence>
<dbReference type="GO" id="GO:0005737">
    <property type="term" value="C:cytoplasm"/>
    <property type="evidence" value="ECO:0007669"/>
    <property type="project" value="UniProtKB-SubCell"/>
</dbReference>
<dbReference type="InterPro" id="IPR002048">
    <property type="entry name" value="EF_hand_dom"/>
</dbReference>
<dbReference type="GO" id="GO:0005886">
    <property type="term" value="C:plasma membrane"/>
    <property type="evidence" value="ECO:0007669"/>
    <property type="project" value="UniProtKB-SubCell"/>
</dbReference>
<organism evidence="10 11">
    <name type="scientific">Manduca sexta</name>
    <name type="common">Tobacco hawkmoth</name>
    <name type="synonym">Tobacco hornworm</name>
    <dbReference type="NCBI Taxonomy" id="7130"/>
    <lineage>
        <taxon>Eukaryota</taxon>
        <taxon>Metazoa</taxon>
        <taxon>Ecdysozoa</taxon>
        <taxon>Arthropoda</taxon>
        <taxon>Hexapoda</taxon>
        <taxon>Insecta</taxon>
        <taxon>Pterygota</taxon>
        <taxon>Neoptera</taxon>
        <taxon>Endopterygota</taxon>
        <taxon>Lepidoptera</taxon>
        <taxon>Glossata</taxon>
        <taxon>Ditrysia</taxon>
        <taxon>Bombycoidea</taxon>
        <taxon>Sphingidae</taxon>
        <taxon>Sphinginae</taxon>
        <taxon>Sphingini</taxon>
        <taxon>Manduca</taxon>
    </lineage>
</organism>
<keyword evidence="5" id="KW-0479">Metal-binding</keyword>
<protein>
    <recommendedName>
        <fullName evidence="7">Protein naked cuticle homolog</fullName>
    </recommendedName>
</protein>
<keyword evidence="3" id="KW-0963">Cytoplasm</keyword>
<dbReference type="PANTHER" id="PTHR22611">
    <property type="entry name" value="PROTEIN NAKED CUTICLE"/>
    <property type="match status" value="1"/>
</dbReference>
<dbReference type="GO" id="GO:0016055">
    <property type="term" value="P:Wnt signaling pathway"/>
    <property type="evidence" value="ECO:0007669"/>
    <property type="project" value="UniProtKB-UniRule"/>
</dbReference>
<feature type="compositionally biased region" description="Basic residues" evidence="8">
    <location>
        <begin position="267"/>
        <end position="286"/>
    </location>
</feature>
<feature type="region of interest" description="Disordered" evidence="8">
    <location>
        <begin position="191"/>
        <end position="289"/>
    </location>
</feature>
<dbReference type="Gene3D" id="1.10.238.10">
    <property type="entry name" value="EF-hand"/>
    <property type="match status" value="1"/>
</dbReference>
<keyword evidence="11" id="KW-1185">Reference proteome</keyword>
<name>A0A922CCE5_MANSE</name>
<comment type="similarity">
    <text evidence="1 7">Belongs to the NKD family.</text>
</comment>
<feature type="region of interest" description="Disordered" evidence="8">
    <location>
        <begin position="334"/>
        <end position="358"/>
    </location>
</feature>
<sequence length="444" mass="50334">MTCYETLRTPAPAADAPMAHHFVKWWRNKFRNGYKKFSMGTESERTDTEELVGRAASQCSAPPDLLPSEARVLLQPAASSPPPFCSSRPTQETAYKPPLSTPHAPNTQDDRHPRLRFEELTCDVELQHPEPSKKQPLQFSFTLYDLDGHGRMTKDDIADIVSTIYESIGKSVTVPHYGSKTIQVRLTVVPEDSNTRSRRERRERRRRRRRECASVVTAPPPECADHSDDEQRHRLSADEDLSSKSSCSGDRRPTVYERKPTAYVQPRPHRHPRREQRERKHVKKRSGSLQRRELLEIIQANMEKNHLRFQASRKPCDSVANDEEFTNKYQKLRTRSYTVSEKPQNAFQKHKSDNSGNGYLDLASGGDSHLCRYDRYLHAVICSSARHAHTGYHQKQAQSPHAPHTPRLPRAAPPAPAAASPAAPPAAPPPAPATQPRVLQIIFL</sequence>
<evidence type="ECO:0000256" key="3">
    <source>
        <dbReference type="ARBA" id="ARBA00022490"/>
    </source>
</evidence>
<evidence type="ECO:0000256" key="5">
    <source>
        <dbReference type="ARBA" id="ARBA00022723"/>
    </source>
</evidence>
<comment type="caution">
    <text evidence="10">The sequence shown here is derived from an EMBL/GenBank/DDBJ whole genome shotgun (WGS) entry which is preliminary data.</text>
</comment>
<feature type="region of interest" description="Disordered" evidence="8">
    <location>
        <begin position="77"/>
        <end position="113"/>
    </location>
</feature>
<evidence type="ECO:0000256" key="6">
    <source>
        <dbReference type="ARBA" id="ARBA00023136"/>
    </source>
</evidence>
<keyword evidence="6" id="KW-0472">Membrane</keyword>
<feature type="domain" description="EF-hand" evidence="9">
    <location>
        <begin position="132"/>
        <end position="167"/>
    </location>
</feature>
<comment type="subcellular location">
    <subcellularLocation>
        <location evidence="7">Cell membrane</location>
    </subcellularLocation>
    <subcellularLocation>
        <location evidence="7">Cytoplasm</location>
    </subcellularLocation>
</comment>
<dbReference type="InterPro" id="IPR011992">
    <property type="entry name" value="EF-hand-dom_pair"/>
</dbReference>
<evidence type="ECO:0000256" key="4">
    <source>
        <dbReference type="ARBA" id="ARBA00022687"/>
    </source>
</evidence>
<evidence type="ECO:0000259" key="9">
    <source>
        <dbReference type="PROSITE" id="PS50222"/>
    </source>
</evidence>
<feature type="compositionally biased region" description="Polar residues" evidence="8">
    <location>
        <begin position="335"/>
        <end position="347"/>
    </location>
</feature>
<dbReference type="GO" id="GO:0005509">
    <property type="term" value="F:calcium ion binding"/>
    <property type="evidence" value="ECO:0007669"/>
    <property type="project" value="InterPro"/>
</dbReference>
<reference evidence="10" key="2">
    <citation type="submission" date="2020-12" db="EMBL/GenBank/DDBJ databases">
        <authorList>
            <person name="Kanost M."/>
        </authorList>
    </citation>
    <scope>NUCLEOTIDE SEQUENCE</scope>
</reference>
<comment type="function">
    <text evidence="7">Cell autonomous antagonist of the canonical Wnt signaling pathway.</text>
</comment>
<evidence type="ECO:0000256" key="7">
    <source>
        <dbReference type="RuleBase" id="RU367060"/>
    </source>
</evidence>
<feature type="compositionally biased region" description="Basic residues" evidence="8">
    <location>
        <begin position="196"/>
        <end position="210"/>
    </location>
</feature>
<feature type="compositionally biased region" description="Basic and acidic residues" evidence="8">
    <location>
        <begin position="249"/>
        <end position="260"/>
    </location>
</feature>
<dbReference type="SUPFAM" id="SSF47473">
    <property type="entry name" value="EF-hand"/>
    <property type="match status" value="1"/>
</dbReference>
<feature type="region of interest" description="Disordered" evidence="8">
    <location>
        <begin position="391"/>
        <end position="437"/>
    </location>
</feature>
<dbReference type="AlphaFoldDB" id="A0A922CCE5"/>
<accession>A0A922CCE5</accession>
<feature type="compositionally biased region" description="Basic and acidic residues" evidence="8">
    <location>
        <begin position="223"/>
        <end position="237"/>
    </location>
</feature>